<dbReference type="KEGG" id="tcu:Tcur_4071"/>
<dbReference type="EMBL" id="CP001738">
    <property type="protein sequence ID" value="ACY99600.1"/>
    <property type="molecule type" value="Genomic_DNA"/>
</dbReference>
<feature type="transmembrane region" description="Helical" evidence="2">
    <location>
        <begin position="125"/>
        <end position="147"/>
    </location>
</feature>
<gene>
    <name evidence="3" type="ordered locus">Tcur_4071</name>
</gene>
<keyword evidence="2" id="KW-1133">Transmembrane helix</keyword>
<dbReference type="eggNOG" id="ENOG5033GB4">
    <property type="taxonomic scope" value="Bacteria"/>
</dbReference>
<dbReference type="AlphaFoldDB" id="D1AF56"/>
<organism evidence="3 4">
    <name type="scientific">Thermomonospora curvata (strain ATCC 19995 / DSM 43183 / JCM 3096 / KCTC 9072 / NBRC 15933 / NCIMB 10081 / Henssen B9)</name>
    <dbReference type="NCBI Taxonomy" id="471852"/>
    <lineage>
        <taxon>Bacteria</taxon>
        <taxon>Bacillati</taxon>
        <taxon>Actinomycetota</taxon>
        <taxon>Actinomycetes</taxon>
        <taxon>Streptosporangiales</taxon>
        <taxon>Thermomonosporaceae</taxon>
        <taxon>Thermomonospora</taxon>
    </lineage>
</organism>
<dbReference type="TCDB" id="9.B.179.1.2">
    <property type="family name" value="the mscs/duf475 (duf475) family"/>
</dbReference>
<reference evidence="3 4" key="1">
    <citation type="journal article" date="2011" name="Stand. Genomic Sci.">
        <title>Complete genome sequence of Thermomonospora curvata type strain (B9).</title>
        <authorList>
            <person name="Chertkov O."/>
            <person name="Sikorski J."/>
            <person name="Nolan M."/>
            <person name="Lapidus A."/>
            <person name="Lucas S."/>
            <person name="Del Rio T.G."/>
            <person name="Tice H."/>
            <person name="Cheng J.F."/>
            <person name="Goodwin L."/>
            <person name="Pitluck S."/>
            <person name="Liolios K."/>
            <person name="Ivanova N."/>
            <person name="Mavromatis K."/>
            <person name="Mikhailova N."/>
            <person name="Ovchinnikova G."/>
            <person name="Pati A."/>
            <person name="Chen A."/>
            <person name="Palaniappan K."/>
            <person name="Djao O.D."/>
            <person name="Land M."/>
            <person name="Hauser L."/>
            <person name="Chang Y.J."/>
            <person name="Jeffries C.D."/>
            <person name="Brettin T."/>
            <person name="Han C."/>
            <person name="Detter J.C."/>
            <person name="Rohde M."/>
            <person name="Goker M."/>
            <person name="Woyke T."/>
            <person name="Bristow J."/>
            <person name="Eisen J.A."/>
            <person name="Markowitz V."/>
            <person name="Hugenholtz P."/>
            <person name="Klenk H.P."/>
            <person name="Kyrpides N.C."/>
        </authorList>
    </citation>
    <scope>NUCLEOTIDE SEQUENCE [LARGE SCALE GENOMIC DNA]</scope>
    <source>
        <strain evidence="4">ATCC 19995 / DSM 43183 / JCM 3096 / KCTC 9072 / NBRC 15933 / NCIMB 10081 / Henssen B9</strain>
    </source>
</reference>
<keyword evidence="2" id="KW-0812">Transmembrane</keyword>
<evidence type="ECO:0000256" key="2">
    <source>
        <dbReference type="SAM" id="Phobius"/>
    </source>
</evidence>
<proteinExistence type="predicted"/>
<evidence type="ECO:0000313" key="4">
    <source>
        <dbReference type="Proteomes" id="UP000001918"/>
    </source>
</evidence>
<sequence length="272" mass="28997">MNKEAIQRLREPAAWVLTIAAGLHVLAGLVMLLAGRYLGGGTFTLRAMTETLQLGLITGVAVTVILVVAVLLATWEPAAKQARTIVLAALGVFGVALAFGVISWLAGLVADTGGVEGAAVAKFSIFLYGAAKLAVMGVGAWFVFTVFQGMKPAAPAPQVQQGYPDYGYQQGGYPQPPQAGYQQPQQGNYVHSQYQQPQQGYPQPPQAGYQQPQQGPYQQPQQGGQSLEEESAGEWTRAYGGGQQQSAPGYGQQEQQGPENGGEWYRDSRPQQ</sequence>
<accession>D1AF56</accession>
<feature type="transmembrane region" description="Helical" evidence="2">
    <location>
        <begin position="85"/>
        <end position="105"/>
    </location>
</feature>
<feature type="region of interest" description="Disordered" evidence="1">
    <location>
        <begin position="165"/>
        <end position="272"/>
    </location>
</feature>
<dbReference type="OrthoDB" id="3431999at2"/>
<protein>
    <submittedName>
        <fullName evidence="3">Uncharacterized protein</fullName>
    </submittedName>
</protein>
<evidence type="ECO:0000313" key="3">
    <source>
        <dbReference type="EMBL" id="ACY99600.1"/>
    </source>
</evidence>
<name>D1AF56_THECD</name>
<feature type="compositionally biased region" description="Low complexity" evidence="1">
    <location>
        <begin position="165"/>
        <end position="225"/>
    </location>
</feature>
<feature type="compositionally biased region" description="Low complexity" evidence="1">
    <location>
        <begin position="251"/>
        <end position="263"/>
    </location>
</feature>
<dbReference type="RefSeq" id="WP_012854384.1">
    <property type="nucleotide sequence ID" value="NC_013510.1"/>
</dbReference>
<feature type="transmembrane region" description="Helical" evidence="2">
    <location>
        <begin position="54"/>
        <end position="73"/>
    </location>
</feature>
<evidence type="ECO:0000256" key="1">
    <source>
        <dbReference type="SAM" id="MobiDB-lite"/>
    </source>
</evidence>
<keyword evidence="2" id="KW-0472">Membrane</keyword>
<dbReference type="HOGENOM" id="CLU_1022822_0_0_11"/>
<dbReference type="Proteomes" id="UP000001918">
    <property type="component" value="Chromosome"/>
</dbReference>
<keyword evidence="4" id="KW-1185">Reference proteome</keyword>
<feature type="transmembrane region" description="Helical" evidence="2">
    <location>
        <begin position="12"/>
        <end position="34"/>
    </location>
</feature>
<dbReference type="STRING" id="471852.Tcur_4071"/>